<dbReference type="EMBL" id="CP006763">
    <property type="protein sequence ID" value="AGY75881.1"/>
    <property type="molecule type" value="Genomic_DNA"/>
</dbReference>
<keyword evidence="2" id="KW-1185">Reference proteome</keyword>
<gene>
    <name evidence="1" type="ORF">CAETHG_1660</name>
</gene>
<sequence>MSECKIINSRYISSESITFQGDWRKAQKYKDKGYNVKNLGKGNGNWIATKPAQTLFLLKHGDEKEEVDLRYEIKDFYDKKNMTESLFEKFRNQVNEEKIGIYFSEDNGFTIK</sequence>
<reference evidence="2" key="1">
    <citation type="journal article" date="2014" name="Biotechnol. Biofuels">
        <title>Comparison of single-molecule sequencing and hybrid approaches for finishing the genome of Clostridium autoethanogenum and analysis of CRISPR systems in industrial relevant Clostridia.</title>
        <authorList>
            <person name="Brown S.D."/>
            <person name="Nagaraju S."/>
            <person name="Utturkar S."/>
            <person name="De Tissera S."/>
            <person name="Segovia S."/>
            <person name="Mitchell W."/>
            <person name="Land M.L."/>
            <person name="Dassanayake A."/>
            <person name="Kopke M."/>
        </authorList>
    </citation>
    <scope>NUCLEOTIDE SEQUENCE [LARGE SCALE GENOMIC DNA]</scope>
    <source>
        <strain evidence="2">DSM 10061</strain>
    </source>
</reference>
<proteinExistence type="predicted"/>
<accession>A0ABM5NTY6</accession>
<evidence type="ECO:0000313" key="1">
    <source>
        <dbReference type="EMBL" id="AGY75881.1"/>
    </source>
</evidence>
<organism evidence="1 2">
    <name type="scientific">Clostridium autoethanogenum DSM 10061</name>
    <dbReference type="NCBI Taxonomy" id="1341692"/>
    <lineage>
        <taxon>Bacteria</taxon>
        <taxon>Bacillati</taxon>
        <taxon>Bacillota</taxon>
        <taxon>Clostridia</taxon>
        <taxon>Eubacteriales</taxon>
        <taxon>Clostridiaceae</taxon>
        <taxon>Clostridium</taxon>
    </lineage>
</organism>
<name>A0ABM5NTY6_9CLOT</name>
<evidence type="ECO:0000313" key="2">
    <source>
        <dbReference type="Proteomes" id="UP000017590"/>
    </source>
</evidence>
<protein>
    <submittedName>
        <fullName evidence="1">Uncharacterized protein</fullName>
    </submittedName>
</protein>
<dbReference type="Proteomes" id="UP000017590">
    <property type="component" value="Chromosome"/>
</dbReference>
<dbReference type="RefSeq" id="WP_023162385.1">
    <property type="nucleotide sequence ID" value="NC_022592.1"/>
</dbReference>